<sequence length="322" mass="37167">MLLSPSGSYLTQRYLQNPTARTPCSARKPFGELKLNAARNKRLCWCMYSGMFCSELVKWNRGVSQLNGAMNMHYRQMKNRDIICSVSEEQNSSTGVERKRKVIEHICLLKAREDLSDAEEKDMLDYLYTSQYQMGGIVAISLGRISDRNLENYTHAVYMRFQRKEDLAKFYENPFYLGVLRDHVMPYCHGLIYLDYESEVEDDILPIFRKGEEFNYGVEFVLLITFVESALGGPAEDALASLAKLTLEFPSLIIQTTQGSNFNICDKEYTHGVVIRFRSPEAIEIFMGSSEYKDMWRSKFQLIIKKMLSIHYSVDPVGTEIM</sequence>
<proteinExistence type="predicted"/>
<evidence type="ECO:0000313" key="3">
    <source>
        <dbReference type="EMBL" id="KAA8522378.1"/>
    </source>
</evidence>
<dbReference type="SMART" id="SM00886">
    <property type="entry name" value="Dabb"/>
    <property type="match status" value="2"/>
</dbReference>
<feature type="domain" description="Stress-response A/B barrel" evidence="2">
    <location>
        <begin position="218"/>
        <end position="312"/>
    </location>
</feature>
<reference evidence="3 4" key="1">
    <citation type="submission" date="2019-09" db="EMBL/GenBank/DDBJ databases">
        <title>A chromosome-level genome assembly of the Chinese tupelo Nyssa sinensis.</title>
        <authorList>
            <person name="Yang X."/>
            <person name="Kang M."/>
            <person name="Yang Y."/>
            <person name="Xiong H."/>
            <person name="Wang M."/>
            <person name="Zhang Z."/>
            <person name="Wang Z."/>
            <person name="Wu H."/>
            <person name="Ma T."/>
            <person name="Liu J."/>
            <person name="Xi Z."/>
        </authorList>
    </citation>
    <scope>NUCLEOTIDE SEQUENCE [LARGE SCALE GENOMIC DNA]</scope>
    <source>
        <strain evidence="3">J267</strain>
        <tissue evidence="3">Leaf</tissue>
    </source>
</reference>
<dbReference type="SUPFAM" id="SSF54909">
    <property type="entry name" value="Dimeric alpha+beta barrel"/>
    <property type="match status" value="2"/>
</dbReference>
<dbReference type="OrthoDB" id="2016695at2759"/>
<dbReference type="PROSITE" id="PS51502">
    <property type="entry name" value="S_R_A_B_BARREL"/>
    <property type="match status" value="2"/>
</dbReference>
<comment type="subunit">
    <text evidence="1">Homodimer.</text>
</comment>
<protein>
    <recommendedName>
        <fullName evidence="2">Stress-response A/B barrel domain-containing protein</fullName>
    </recommendedName>
</protein>
<keyword evidence="4" id="KW-1185">Reference proteome</keyword>
<evidence type="ECO:0000313" key="4">
    <source>
        <dbReference type="Proteomes" id="UP000325577"/>
    </source>
</evidence>
<dbReference type="InterPro" id="IPR044662">
    <property type="entry name" value="HS1/DABB1-like"/>
</dbReference>
<evidence type="ECO:0000259" key="2">
    <source>
        <dbReference type="PROSITE" id="PS51502"/>
    </source>
</evidence>
<dbReference type="InterPro" id="IPR011008">
    <property type="entry name" value="Dimeric_a/b-barrel"/>
</dbReference>
<dbReference type="InterPro" id="IPR013097">
    <property type="entry name" value="Dabb"/>
</dbReference>
<dbReference type="Gene3D" id="3.30.70.100">
    <property type="match status" value="1"/>
</dbReference>
<dbReference type="PANTHER" id="PTHR33178">
    <property type="match status" value="1"/>
</dbReference>
<dbReference type="EMBL" id="CM018048">
    <property type="protein sequence ID" value="KAA8522378.1"/>
    <property type="molecule type" value="Genomic_DNA"/>
</dbReference>
<organism evidence="3 4">
    <name type="scientific">Nyssa sinensis</name>
    <dbReference type="NCBI Taxonomy" id="561372"/>
    <lineage>
        <taxon>Eukaryota</taxon>
        <taxon>Viridiplantae</taxon>
        <taxon>Streptophyta</taxon>
        <taxon>Embryophyta</taxon>
        <taxon>Tracheophyta</taxon>
        <taxon>Spermatophyta</taxon>
        <taxon>Magnoliopsida</taxon>
        <taxon>eudicotyledons</taxon>
        <taxon>Gunneridae</taxon>
        <taxon>Pentapetalae</taxon>
        <taxon>asterids</taxon>
        <taxon>Cornales</taxon>
        <taxon>Nyssaceae</taxon>
        <taxon>Nyssa</taxon>
    </lineage>
</organism>
<accession>A0A5J4ZXE9</accession>
<dbReference type="PANTHER" id="PTHR33178:SF5">
    <property type="entry name" value="EXPRESSED PROTEIN"/>
    <property type="match status" value="1"/>
</dbReference>
<dbReference type="Proteomes" id="UP000325577">
    <property type="component" value="Linkage Group LG5"/>
</dbReference>
<feature type="domain" description="Stress-response A/B barrel" evidence="2">
    <location>
        <begin position="103"/>
        <end position="196"/>
    </location>
</feature>
<dbReference type="Pfam" id="PF07876">
    <property type="entry name" value="Dabb"/>
    <property type="match status" value="1"/>
</dbReference>
<evidence type="ECO:0000256" key="1">
    <source>
        <dbReference type="ARBA" id="ARBA00011738"/>
    </source>
</evidence>
<name>A0A5J4ZXE9_9ASTE</name>
<gene>
    <name evidence="3" type="ORF">F0562_013261</name>
</gene>
<dbReference type="AlphaFoldDB" id="A0A5J4ZXE9"/>